<name>A0A2U0SJ91_9SPHN</name>
<dbReference type="PRINTS" id="PR00344">
    <property type="entry name" value="BCTRLSENSOR"/>
</dbReference>
<dbReference type="Pfam" id="PF00512">
    <property type="entry name" value="HisKA"/>
    <property type="match status" value="1"/>
</dbReference>
<keyword evidence="8 11" id="KW-1133">Transmembrane helix</keyword>
<dbReference type="Proteomes" id="UP000245890">
    <property type="component" value="Unassembled WGS sequence"/>
</dbReference>
<dbReference type="InterPro" id="IPR036097">
    <property type="entry name" value="HisK_dim/P_sf"/>
</dbReference>
<dbReference type="InterPro" id="IPR004358">
    <property type="entry name" value="Sig_transdc_His_kin-like_C"/>
</dbReference>
<protein>
    <recommendedName>
        <fullName evidence="3">histidine kinase</fullName>
        <ecNumber evidence="3">2.7.13.3</ecNumber>
    </recommendedName>
</protein>
<dbReference type="EC" id="2.7.13.3" evidence="3"/>
<evidence type="ECO:0000259" key="12">
    <source>
        <dbReference type="PROSITE" id="PS50109"/>
    </source>
</evidence>
<dbReference type="SMART" id="SM00388">
    <property type="entry name" value="HisKA"/>
    <property type="match status" value="1"/>
</dbReference>
<reference evidence="13 14" key="1">
    <citation type="submission" date="2018-05" db="EMBL/GenBank/DDBJ databases">
        <title>Description of Sphingomonas pokkalii sp nov, isolated from the rhizosphere of saline tolerant pokkali rice and its draft genome analysis.</title>
        <authorList>
            <person name="Menon R."/>
            <person name="Kumari S."/>
            <person name="Rameshkumar N."/>
        </authorList>
    </citation>
    <scope>NUCLEOTIDE SEQUENCE [LARGE SCALE GENOMIC DNA]</scope>
    <source>
        <strain evidence="13 14">L3B27</strain>
    </source>
</reference>
<dbReference type="PROSITE" id="PS50109">
    <property type="entry name" value="HIS_KIN"/>
    <property type="match status" value="1"/>
</dbReference>
<keyword evidence="14" id="KW-1185">Reference proteome</keyword>
<evidence type="ECO:0000256" key="4">
    <source>
        <dbReference type="ARBA" id="ARBA00022553"/>
    </source>
</evidence>
<dbReference type="InterPro" id="IPR050428">
    <property type="entry name" value="TCS_sensor_his_kinase"/>
</dbReference>
<dbReference type="InterPro" id="IPR005467">
    <property type="entry name" value="His_kinase_dom"/>
</dbReference>
<dbReference type="Pfam" id="PF02518">
    <property type="entry name" value="HATPase_c"/>
    <property type="match status" value="1"/>
</dbReference>
<keyword evidence="7 13" id="KW-0418">Kinase</keyword>
<dbReference type="SMART" id="SM00387">
    <property type="entry name" value="HATPase_c"/>
    <property type="match status" value="1"/>
</dbReference>
<dbReference type="OrthoDB" id="9809329at2"/>
<evidence type="ECO:0000256" key="1">
    <source>
        <dbReference type="ARBA" id="ARBA00000085"/>
    </source>
</evidence>
<feature type="domain" description="Histidine kinase" evidence="12">
    <location>
        <begin position="226"/>
        <end position="422"/>
    </location>
</feature>
<dbReference type="CDD" id="cd00075">
    <property type="entry name" value="HATPase"/>
    <property type="match status" value="1"/>
</dbReference>
<sequence length="424" mass="45990">MSILLLFGFAFVGYLVLTDEGGVLVSPKFAEVAARSVTRGVDGRLHIVETREFAALRAANADLWFVARSDRGDTITFGEIPALYRPLAHHLGSITFADIRDTKPPFQYLAIVRRASGPAGELTVLGKGSLFSATFVVLFLSNLMMIPVLGLLALITIVATPVIVRRALHGLAMIAEKAGAIDIDRRGARLPTDHLPVELVPLVEAMNGALRRLDDGYDRHQRFLVDAAHELRTPIAILQAKIDAAPDTELGRRLQRDVARLATLAEQMLDLQRIDRHAPLRQTVDLAAIAREVAADLAPLVLVAGVEIEVDDLGGETVCGDTAAIARVLANLIQNAMEHGGHRIIVRITGRMIEVEDDGPGIPADERDRIFEPFHRLRPRATGAGLGLHLVRQVMTRHCGSVAAIEAPSGGTIIRLEFAVWTQG</sequence>
<keyword evidence="10 11" id="KW-0472">Membrane</keyword>
<dbReference type="SUPFAM" id="SSF55874">
    <property type="entry name" value="ATPase domain of HSP90 chaperone/DNA topoisomerase II/histidine kinase"/>
    <property type="match status" value="1"/>
</dbReference>
<comment type="subcellular location">
    <subcellularLocation>
        <location evidence="2">Membrane</location>
        <topology evidence="2">Multi-pass membrane protein</topology>
    </subcellularLocation>
</comment>
<feature type="transmembrane region" description="Helical" evidence="11">
    <location>
        <begin position="135"/>
        <end position="164"/>
    </location>
</feature>
<dbReference type="CDD" id="cd00082">
    <property type="entry name" value="HisKA"/>
    <property type="match status" value="1"/>
</dbReference>
<evidence type="ECO:0000256" key="10">
    <source>
        <dbReference type="ARBA" id="ARBA00023136"/>
    </source>
</evidence>
<comment type="caution">
    <text evidence="13">The sequence shown here is derived from an EMBL/GenBank/DDBJ whole genome shotgun (WGS) entry which is preliminary data.</text>
</comment>
<proteinExistence type="predicted"/>
<evidence type="ECO:0000313" key="13">
    <source>
        <dbReference type="EMBL" id="PVX31389.1"/>
    </source>
</evidence>
<dbReference type="Gene3D" id="3.30.565.10">
    <property type="entry name" value="Histidine kinase-like ATPase, C-terminal domain"/>
    <property type="match status" value="1"/>
</dbReference>
<keyword evidence="4" id="KW-0597">Phosphoprotein</keyword>
<evidence type="ECO:0000256" key="3">
    <source>
        <dbReference type="ARBA" id="ARBA00012438"/>
    </source>
</evidence>
<dbReference type="SUPFAM" id="SSF47384">
    <property type="entry name" value="Homodimeric domain of signal transducing histidine kinase"/>
    <property type="match status" value="1"/>
</dbReference>
<comment type="catalytic activity">
    <reaction evidence="1">
        <text>ATP + protein L-histidine = ADP + protein N-phospho-L-histidine.</text>
        <dbReference type="EC" id="2.7.13.3"/>
    </reaction>
</comment>
<evidence type="ECO:0000256" key="7">
    <source>
        <dbReference type="ARBA" id="ARBA00022777"/>
    </source>
</evidence>
<evidence type="ECO:0000256" key="2">
    <source>
        <dbReference type="ARBA" id="ARBA00004141"/>
    </source>
</evidence>
<dbReference type="GO" id="GO:0000155">
    <property type="term" value="F:phosphorelay sensor kinase activity"/>
    <property type="evidence" value="ECO:0007669"/>
    <property type="project" value="InterPro"/>
</dbReference>
<dbReference type="InterPro" id="IPR003594">
    <property type="entry name" value="HATPase_dom"/>
</dbReference>
<evidence type="ECO:0000256" key="9">
    <source>
        <dbReference type="ARBA" id="ARBA00023012"/>
    </source>
</evidence>
<organism evidence="13 14">
    <name type="scientific">Sphingomonas pokkalii</name>
    <dbReference type="NCBI Taxonomy" id="2175090"/>
    <lineage>
        <taxon>Bacteria</taxon>
        <taxon>Pseudomonadati</taxon>
        <taxon>Pseudomonadota</taxon>
        <taxon>Alphaproteobacteria</taxon>
        <taxon>Sphingomonadales</taxon>
        <taxon>Sphingomonadaceae</taxon>
        <taxon>Sphingomonas</taxon>
    </lineage>
</organism>
<evidence type="ECO:0000256" key="11">
    <source>
        <dbReference type="SAM" id="Phobius"/>
    </source>
</evidence>
<keyword evidence="5" id="KW-0808">Transferase</keyword>
<dbReference type="InterPro" id="IPR003661">
    <property type="entry name" value="HisK_dim/P_dom"/>
</dbReference>
<dbReference type="EMBL" id="QENQ01000001">
    <property type="protein sequence ID" value="PVX31389.1"/>
    <property type="molecule type" value="Genomic_DNA"/>
</dbReference>
<dbReference type="PANTHER" id="PTHR45436:SF15">
    <property type="entry name" value="SENSOR HISTIDINE KINASE CUSS"/>
    <property type="match status" value="1"/>
</dbReference>
<keyword evidence="6 11" id="KW-0812">Transmembrane</keyword>
<evidence type="ECO:0000256" key="5">
    <source>
        <dbReference type="ARBA" id="ARBA00022679"/>
    </source>
</evidence>
<evidence type="ECO:0000313" key="14">
    <source>
        <dbReference type="Proteomes" id="UP000245890"/>
    </source>
</evidence>
<dbReference type="InterPro" id="IPR036890">
    <property type="entry name" value="HATPase_C_sf"/>
</dbReference>
<evidence type="ECO:0000256" key="8">
    <source>
        <dbReference type="ARBA" id="ARBA00022989"/>
    </source>
</evidence>
<dbReference type="AlphaFoldDB" id="A0A2U0SJ91"/>
<dbReference type="PANTHER" id="PTHR45436">
    <property type="entry name" value="SENSOR HISTIDINE KINASE YKOH"/>
    <property type="match status" value="1"/>
</dbReference>
<gene>
    <name evidence="13" type="ORF">DD559_07275</name>
</gene>
<evidence type="ECO:0000256" key="6">
    <source>
        <dbReference type="ARBA" id="ARBA00022692"/>
    </source>
</evidence>
<dbReference type="Gene3D" id="1.10.287.130">
    <property type="match status" value="1"/>
</dbReference>
<accession>A0A2U0SJ91</accession>
<keyword evidence="9" id="KW-0902">Two-component regulatory system</keyword>
<dbReference type="GO" id="GO:0005886">
    <property type="term" value="C:plasma membrane"/>
    <property type="evidence" value="ECO:0007669"/>
    <property type="project" value="TreeGrafter"/>
</dbReference>